<dbReference type="KEGG" id="hdi:HDIA_0040"/>
<dbReference type="PANTHER" id="PTHR43300:SF11">
    <property type="entry name" value="ACETYLTRANSFERASE RV3034C-RELATED"/>
    <property type="match status" value="1"/>
</dbReference>
<organism evidence="2 3">
    <name type="scientific">Hartmannibacter diazotrophicus</name>
    <dbReference type="NCBI Taxonomy" id="1482074"/>
    <lineage>
        <taxon>Bacteria</taxon>
        <taxon>Pseudomonadati</taxon>
        <taxon>Pseudomonadota</taxon>
        <taxon>Alphaproteobacteria</taxon>
        <taxon>Hyphomicrobiales</taxon>
        <taxon>Pleomorphomonadaceae</taxon>
        <taxon>Hartmannibacter</taxon>
    </lineage>
</organism>
<dbReference type="EC" id="2.3.1.-" evidence="2"/>
<dbReference type="EMBL" id="LT960614">
    <property type="protein sequence ID" value="SON53581.1"/>
    <property type="molecule type" value="Genomic_DNA"/>
</dbReference>
<keyword evidence="2" id="KW-0012">Acyltransferase</keyword>
<dbReference type="InterPro" id="IPR011004">
    <property type="entry name" value="Trimer_LpxA-like_sf"/>
</dbReference>
<dbReference type="RefSeq" id="WP_342748071.1">
    <property type="nucleotide sequence ID" value="NZ_LT960614.1"/>
</dbReference>
<dbReference type="CDD" id="cd03349">
    <property type="entry name" value="LbH_XAT"/>
    <property type="match status" value="1"/>
</dbReference>
<evidence type="ECO:0000256" key="1">
    <source>
        <dbReference type="ARBA" id="ARBA00007274"/>
    </source>
</evidence>
<dbReference type="Gene3D" id="2.160.10.10">
    <property type="entry name" value="Hexapeptide repeat proteins"/>
    <property type="match status" value="1"/>
</dbReference>
<gene>
    <name evidence="2" type="primary">vatD</name>
    <name evidence="2" type="ORF">HDIA_0040</name>
</gene>
<dbReference type="InterPro" id="IPR001451">
    <property type="entry name" value="Hexapep"/>
</dbReference>
<dbReference type="InterPro" id="IPR050179">
    <property type="entry name" value="Trans_hexapeptide_repeat"/>
</dbReference>
<keyword evidence="3" id="KW-1185">Reference proteome</keyword>
<dbReference type="GO" id="GO:0016746">
    <property type="term" value="F:acyltransferase activity"/>
    <property type="evidence" value="ECO:0007669"/>
    <property type="project" value="UniProtKB-KW"/>
</dbReference>
<keyword evidence="2" id="KW-0808">Transferase</keyword>
<comment type="similarity">
    <text evidence="1">Belongs to the transferase hexapeptide repeat family.</text>
</comment>
<dbReference type="Proteomes" id="UP000223606">
    <property type="component" value="Chromosome 1"/>
</dbReference>
<sequence length="210" mass="22617">MPFLKADVRHPMALPDGTVVPGLVHLKVAIDHPRIEVGEFSYYSDRAVPDDIAGTIAPYLFAFSREKLTIGKFVQMAEGTRFITSSANHPMGGVTTFPFRVFNPATVMGYLDLPAKDTVVGNDVWFGHGVMVMPGVTIGSGAIVAAGSVVTRDVPPYAIVGGNPAGVIRMRFPAETVERLLAIAWWDWPVEKIEARLAALEQGDLAALEA</sequence>
<dbReference type="AlphaFoldDB" id="A0A2C9D197"/>
<protein>
    <submittedName>
        <fullName evidence="2">Streptogramin A acetyltransferase</fullName>
        <ecNumber evidence="2">2.3.1.-</ecNumber>
    </submittedName>
</protein>
<evidence type="ECO:0000313" key="2">
    <source>
        <dbReference type="EMBL" id="SON53581.1"/>
    </source>
</evidence>
<dbReference type="PANTHER" id="PTHR43300">
    <property type="entry name" value="ACETYLTRANSFERASE"/>
    <property type="match status" value="1"/>
</dbReference>
<proteinExistence type="inferred from homology"/>
<evidence type="ECO:0000313" key="3">
    <source>
        <dbReference type="Proteomes" id="UP000223606"/>
    </source>
</evidence>
<dbReference type="Pfam" id="PF00132">
    <property type="entry name" value="Hexapep"/>
    <property type="match status" value="1"/>
</dbReference>
<dbReference type="SUPFAM" id="SSF51161">
    <property type="entry name" value="Trimeric LpxA-like enzymes"/>
    <property type="match status" value="1"/>
</dbReference>
<name>A0A2C9D197_9HYPH</name>
<accession>A0A2C9D197</accession>
<reference evidence="3" key="1">
    <citation type="submission" date="2017-09" db="EMBL/GenBank/DDBJ databases">
        <title>Genome sequence of Nannocystis excedens DSM 71.</title>
        <authorList>
            <person name="Blom J."/>
        </authorList>
    </citation>
    <scope>NUCLEOTIDE SEQUENCE [LARGE SCALE GENOMIC DNA]</scope>
    <source>
        <strain evidence="3">type strain: E19</strain>
    </source>
</reference>